<evidence type="ECO:0000313" key="3">
    <source>
        <dbReference type="Proteomes" id="UP000235371"/>
    </source>
</evidence>
<feature type="compositionally biased region" description="Polar residues" evidence="1">
    <location>
        <begin position="280"/>
        <end position="293"/>
    </location>
</feature>
<protein>
    <submittedName>
        <fullName evidence="2">Uncharacterized protein</fullName>
    </submittedName>
</protein>
<dbReference type="Proteomes" id="UP000235371">
    <property type="component" value="Unassembled WGS sequence"/>
</dbReference>
<feature type="compositionally biased region" description="Polar residues" evidence="1">
    <location>
        <begin position="226"/>
        <end position="241"/>
    </location>
</feature>
<gene>
    <name evidence="2" type="ORF">K444DRAFT_634029</name>
</gene>
<proteinExistence type="predicted"/>
<dbReference type="RefSeq" id="XP_024732085.1">
    <property type="nucleotide sequence ID" value="XM_024883692.1"/>
</dbReference>
<reference evidence="2 3" key="1">
    <citation type="submission" date="2016-04" db="EMBL/GenBank/DDBJ databases">
        <title>A degradative enzymes factory behind the ericoid mycorrhizal symbiosis.</title>
        <authorList>
            <consortium name="DOE Joint Genome Institute"/>
            <person name="Martino E."/>
            <person name="Morin E."/>
            <person name="Grelet G."/>
            <person name="Kuo A."/>
            <person name="Kohler A."/>
            <person name="Daghino S."/>
            <person name="Barry K."/>
            <person name="Choi C."/>
            <person name="Cichocki N."/>
            <person name="Clum A."/>
            <person name="Copeland A."/>
            <person name="Hainaut M."/>
            <person name="Haridas S."/>
            <person name="Labutti K."/>
            <person name="Lindquist E."/>
            <person name="Lipzen A."/>
            <person name="Khouja H.-R."/>
            <person name="Murat C."/>
            <person name="Ohm R."/>
            <person name="Olson A."/>
            <person name="Spatafora J."/>
            <person name="Veneault-Fourrey C."/>
            <person name="Henrissat B."/>
            <person name="Grigoriev I."/>
            <person name="Martin F."/>
            <person name="Perotto S."/>
        </authorList>
    </citation>
    <scope>NUCLEOTIDE SEQUENCE [LARGE SCALE GENOMIC DNA]</scope>
    <source>
        <strain evidence="2 3">E</strain>
    </source>
</reference>
<feature type="region of interest" description="Disordered" evidence="1">
    <location>
        <begin position="226"/>
        <end position="301"/>
    </location>
</feature>
<dbReference type="GeneID" id="36591769"/>
<sequence>MFGPDGSSRTPALKAESSRELHGMLPRSTRDKAGGRRTRHGLGWRGERRGWRGRKGRRGRSVIQGGAGTKGNNETRPQSPGAAALQRTQSAHSAPTLIRDQDPILVLVLCESTGQCLRDFANLAGGTQYAAECCVGSRPLSTIKVAGWGLVRCRFASTSGIPSPSFTNRRLHTYWELWMASWNSNVRIPMSRMHLAVYIQPSGLHPLRRACPRDVKFHDSCWGLPQTQTAAQPSGSRQGPISWSLDDSDHPTKLIHTRRCSPIRGPSASPSQTECDDPFSSGTLEKTSRNSTIDFLAHQVP</sequence>
<dbReference type="AlphaFoldDB" id="A0A2J6SWQ6"/>
<name>A0A2J6SWQ6_9HELO</name>
<evidence type="ECO:0000256" key="1">
    <source>
        <dbReference type="SAM" id="MobiDB-lite"/>
    </source>
</evidence>
<feature type="compositionally biased region" description="Basic and acidic residues" evidence="1">
    <location>
        <begin position="16"/>
        <end position="34"/>
    </location>
</feature>
<dbReference type="InParanoid" id="A0A2J6SWQ6"/>
<keyword evidence="3" id="KW-1185">Reference proteome</keyword>
<feature type="region of interest" description="Disordered" evidence="1">
    <location>
        <begin position="1"/>
        <end position="94"/>
    </location>
</feature>
<accession>A0A2J6SWQ6</accession>
<dbReference type="EMBL" id="KZ613856">
    <property type="protein sequence ID" value="PMD55181.1"/>
    <property type="molecule type" value="Genomic_DNA"/>
</dbReference>
<organism evidence="2 3">
    <name type="scientific">Hyaloscypha bicolor E</name>
    <dbReference type="NCBI Taxonomy" id="1095630"/>
    <lineage>
        <taxon>Eukaryota</taxon>
        <taxon>Fungi</taxon>
        <taxon>Dikarya</taxon>
        <taxon>Ascomycota</taxon>
        <taxon>Pezizomycotina</taxon>
        <taxon>Leotiomycetes</taxon>
        <taxon>Helotiales</taxon>
        <taxon>Hyaloscyphaceae</taxon>
        <taxon>Hyaloscypha</taxon>
        <taxon>Hyaloscypha bicolor</taxon>
    </lineage>
</organism>
<feature type="compositionally biased region" description="Basic residues" evidence="1">
    <location>
        <begin position="51"/>
        <end position="60"/>
    </location>
</feature>
<evidence type="ECO:0000313" key="2">
    <source>
        <dbReference type="EMBL" id="PMD55181.1"/>
    </source>
</evidence>